<name>A0A2V1K2F3_9ACTO</name>
<keyword evidence="1" id="KW-1133">Transmembrane helix</keyword>
<organism evidence="2 3">
    <name type="scientific">Ancrocorticia populi</name>
    <dbReference type="NCBI Taxonomy" id="2175228"/>
    <lineage>
        <taxon>Bacteria</taxon>
        <taxon>Bacillati</taxon>
        <taxon>Actinomycetota</taxon>
        <taxon>Actinomycetes</taxon>
        <taxon>Actinomycetales</taxon>
        <taxon>Actinomycetaceae</taxon>
        <taxon>Ancrocorticia</taxon>
    </lineage>
</organism>
<gene>
    <name evidence="2" type="ORF">DD236_11935</name>
</gene>
<dbReference type="Proteomes" id="UP000245283">
    <property type="component" value="Unassembled WGS sequence"/>
</dbReference>
<keyword evidence="1" id="KW-0472">Membrane</keyword>
<keyword evidence="1" id="KW-0812">Transmembrane</keyword>
<keyword evidence="3" id="KW-1185">Reference proteome</keyword>
<protein>
    <submittedName>
        <fullName evidence="2">Uncharacterized protein</fullName>
    </submittedName>
</protein>
<feature type="transmembrane region" description="Helical" evidence="1">
    <location>
        <begin position="30"/>
        <end position="53"/>
    </location>
</feature>
<evidence type="ECO:0000313" key="2">
    <source>
        <dbReference type="EMBL" id="PWF24403.1"/>
    </source>
</evidence>
<dbReference type="OrthoDB" id="7054180at2"/>
<accession>A0A2V1K2F3</accession>
<comment type="caution">
    <text evidence="2">The sequence shown here is derived from an EMBL/GenBank/DDBJ whole genome shotgun (WGS) entry which is preliminary data.</text>
</comment>
<evidence type="ECO:0000256" key="1">
    <source>
        <dbReference type="SAM" id="Phobius"/>
    </source>
</evidence>
<dbReference type="RefSeq" id="WP_109094619.1">
    <property type="nucleotide sequence ID" value="NZ_QETB01000008.1"/>
</dbReference>
<evidence type="ECO:0000313" key="3">
    <source>
        <dbReference type="Proteomes" id="UP000245283"/>
    </source>
</evidence>
<proteinExistence type="predicted"/>
<dbReference type="AlphaFoldDB" id="A0A2V1K2F3"/>
<reference evidence="3" key="1">
    <citation type="submission" date="2018-05" db="EMBL/GenBank/DDBJ databases">
        <authorList>
            <person name="Li Y."/>
        </authorList>
    </citation>
    <scope>NUCLEOTIDE SEQUENCE [LARGE SCALE GENOMIC DNA]</scope>
    <source>
        <strain evidence="3">sk1b4</strain>
    </source>
</reference>
<dbReference type="EMBL" id="QETB01000008">
    <property type="protein sequence ID" value="PWF24403.1"/>
    <property type="molecule type" value="Genomic_DNA"/>
</dbReference>
<sequence>MPLWLLVALLLASLVPGFMRIPRILFLVTVYLVWDACVVVTMFVLWIASGFGWKIESPRFIRTHYVVGGFALRILFRAFVRVLRLRIITAGNDDDPASAKQSFRELFQP</sequence>